<sequence length="134" mass="14749">MYLMFAVFLLSMVLGTGLYLTRHTWTSHLPNRVQDILYNIPNPTSGYSRLPGFMSDVEGGFTSSNFNLSDNITEGDSRSGLDAQGKRDIQRIMKSRGIGFDEARALHMQSTFKGAGIGKDGLPNDPKLVTFGGR</sequence>
<evidence type="ECO:0000256" key="3">
    <source>
        <dbReference type="SAM" id="SignalP"/>
    </source>
</evidence>
<dbReference type="PANTHER" id="PTHR28023">
    <property type="entry name" value="UPF0357 PROTEIN YCL012C"/>
    <property type="match status" value="1"/>
</dbReference>
<dbReference type="Proteomes" id="UP001345013">
    <property type="component" value="Unassembled WGS sequence"/>
</dbReference>
<proteinExistence type="inferred from homology"/>
<dbReference type="InterPro" id="IPR018559">
    <property type="entry name" value="DUF2015"/>
</dbReference>
<dbReference type="PANTHER" id="PTHR28023:SF1">
    <property type="entry name" value="UPF0357 PROTEIN YCL012C"/>
    <property type="match status" value="1"/>
</dbReference>
<dbReference type="Pfam" id="PF09435">
    <property type="entry name" value="DUF2015"/>
    <property type="match status" value="1"/>
</dbReference>
<gene>
    <name evidence="4" type="ORF">LTR24_009502</name>
</gene>
<reference evidence="4 5" key="1">
    <citation type="submission" date="2023-08" db="EMBL/GenBank/DDBJ databases">
        <title>Black Yeasts Isolated from many extreme environments.</title>
        <authorList>
            <person name="Coleine C."/>
            <person name="Stajich J.E."/>
            <person name="Selbmann L."/>
        </authorList>
    </citation>
    <scope>NUCLEOTIDE SEQUENCE [LARGE SCALE GENOMIC DNA]</scope>
    <source>
        <strain evidence="4 5">CCFEE 5885</strain>
    </source>
</reference>
<evidence type="ECO:0000313" key="5">
    <source>
        <dbReference type="Proteomes" id="UP001345013"/>
    </source>
</evidence>
<accession>A0ABR0JWR7</accession>
<protein>
    <submittedName>
        <fullName evidence="4">Uncharacterized protein</fullName>
    </submittedName>
</protein>
<feature type="chain" id="PRO_5046067017" evidence="3">
    <location>
        <begin position="16"/>
        <end position="134"/>
    </location>
</feature>
<comment type="similarity">
    <text evidence="1">Belongs to the UPF0357 family.</text>
</comment>
<keyword evidence="5" id="KW-1185">Reference proteome</keyword>
<dbReference type="EMBL" id="JAVRRG010000212">
    <property type="protein sequence ID" value="KAK5077580.1"/>
    <property type="molecule type" value="Genomic_DNA"/>
</dbReference>
<keyword evidence="2 3" id="KW-0732">Signal</keyword>
<evidence type="ECO:0000256" key="1">
    <source>
        <dbReference type="ARBA" id="ARBA00008325"/>
    </source>
</evidence>
<comment type="caution">
    <text evidence="4">The sequence shown here is derived from an EMBL/GenBank/DDBJ whole genome shotgun (WGS) entry which is preliminary data.</text>
</comment>
<organism evidence="4 5">
    <name type="scientific">Lithohypha guttulata</name>
    <dbReference type="NCBI Taxonomy" id="1690604"/>
    <lineage>
        <taxon>Eukaryota</taxon>
        <taxon>Fungi</taxon>
        <taxon>Dikarya</taxon>
        <taxon>Ascomycota</taxon>
        <taxon>Pezizomycotina</taxon>
        <taxon>Eurotiomycetes</taxon>
        <taxon>Chaetothyriomycetidae</taxon>
        <taxon>Chaetothyriales</taxon>
        <taxon>Trichomeriaceae</taxon>
        <taxon>Lithohypha</taxon>
    </lineage>
</organism>
<evidence type="ECO:0000256" key="2">
    <source>
        <dbReference type="ARBA" id="ARBA00022729"/>
    </source>
</evidence>
<feature type="signal peptide" evidence="3">
    <location>
        <begin position="1"/>
        <end position="15"/>
    </location>
</feature>
<evidence type="ECO:0000313" key="4">
    <source>
        <dbReference type="EMBL" id="KAK5077580.1"/>
    </source>
</evidence>
<name>A0ABR0JWR7_9EURO</name>